<keyword evidence="2" id="KW-0732">Signal</keyword>
<evidence type="ECO:0000256" key="2">
    <source>
        <dbReference type="SAM" id="SignalP"/>
    </source>
</evidence>
<organism evidence="3 4">
    <name type="scientific">Sphingomonas hylomeconis</name>
    <dbReference type="NCBI Taxonomy" id="1395958"/>
    <lineage>
        <taxon>Bacteria</taxon>
        <taxon>Pseudomonadati</taxon>
        <taxon>Pseudomonadota</taxon>
        <taxon>Alphaproteobacteria</taxon>
        <taxon>Sphingomonadales</taxon>
        <taxon>Sphingomonadaceae</taxon>
        <taxon>Sphingomonas</taxon>
    </lineage>
</organism>
<dbReference type="Proteomes" id="UP001595713">
    <property type="component" value="Unassembled WGS sequence"/>
</dbReference>
<feature type="signal peptide" evidence="2">
    <location>
        <begin position="1"/>
        <end position="19"/>
    </location>
</feature>
<protein>
    <submittedName>
        <fullName evidence="3">Uncharacterized protein</fullName>
    </submittedName>
</protein>
<feature type="region of interest" description="Disordered" evidence="1">
    <location>
        <begin position="69"/>
        <end position="91"/>
    </location>
</feature>
<accession>A0ABV7SS52</accession>
<gene>
    <name evidence="3" type="ORF">ACFONA_06400</name>
</gene>
<reference evidence="4" key="1">
    <citation type="journal article" date="2019" name="Int. J. Syst. Evol. Microbiol.">
        <title>The Global Catalogue of Microorganisms (GCM) 10K type strain sequencing project: providing services to taxonomists for standard genome sequencing and annotation.</title>
        <authorList>
            <consortium name="The Broad Institute Genomics Platform"/>
            <consortium name="The Broad Institute Genome Sequencing Center for Infectious Disease"/>
            <person name="Wu L."/>
            <person name="Ma J."/>
        </authorList>
    </citation>
    <scope>NUCLEOTIDE SEQUENCE [LARGE SCALE GENOMIC DNA]</scope>
    <source>
        <strain evidence="4">KCTC 42739</strain>
    </source>
</reference>
<proteinExistence type="predicted"/>
<sequence>MKRMIMLAAALAVPAAATAQVRAPMSVQTFLSKVEALKAKGMMAMFSPDVKLLKAEMATVAAQLQAEKKAREAAGKPPLACPPKSDGKNKMGSEEFLTALRTIPPAQRGMSMKDGLSRVIVAKYPCPQGAAAAPRRVSR</sequence>
<evidence type="ECO:0000313" key="4">
    <source>
        <dbReference type="Proteomes" id="UP001595713"/>
    </source>
</evidence>
<evidence type="ECO:0000256" key="1">
    <source>
        <dbReference type="SAM" id="MobiDB-lite"/>
    </source>
</evidence>
<evidence type="ECO:0000313" key="3">
    <source>
        <dbReference type="EMBL" id="MFC3579794.1"/>
    </source>
</evidence>
<feature type="chain" id="PRO_5045416441" evidence="2">
    <location>
        <begin position="20"/>
        <end position="139"/>
    </location>
</feature>
<dbReference type="EMBL" id="JBHRXP010000002">
    <property type="protein sequence ID" value="MFC3579794.1"/>
    <property type="molecule type" value="Genomic_DNA"/>
</dbReference>
<dbReference type="RefSeq" id="WP_261293315.1">
    <property type="nucleotide sequence ID" value="NZ_JANQBK010000003.1"/>
</dbReference>
<comment type="caution">
    <text evidence="3">The sequence shown here is derived from an EMBL/GenBank/DDBJ whole genome shotgun (WGS) entry which is preliminary data.</text>
</comment>
<name>A0ABV7SS52_9SPHN</name>
<keyword evidence="4" id="KW-1185">Reference proteome</keyword>